<dbReference type="OrthoDB" id="3542292at2759"/>
<dbReference type="GO" id="GO:0004555">
    <property type="term" value="F:alpha,alpha-trehalase activity"/>
    <property type="evidence" value="ECO:0007669"/>
    <property type="project" value="UniProtKB-EC"/>
</dbReference>
<reference evidence="8 9" key="1">
    <citation type="submission" date="2013-03" db="EMBL/GenBank/DDBJ databases">
        <title>The Genome Sequence of Phialophora europaea CBS 101466.</title>
        <authorList>
            <consortium name="The Broad Institute Genomics Platform"/>
            <person name="Cuomo C."/>
            <person name="de Hoog S."/>
            <person name="Gorbushina A."/>
            <person name="Walker B."/>
            <person name="Young S.K."/>
            <person name="Zeng Q."/>
            <person name="Gargeya S."/>
            <person name="Fitzgerald M."/>
            <person name="Haas B."/>
            <person name="Abouelleil A."/>
            <person name="Allen A.W."/>
            <person name="Alvarado L."/>
            <person name="Arachchi H.M."/>
            <person name="Berlin A.M."/>
            <person name="Chapman S.B."/>
            <person name="Gainer-Dewar J."/>
            <person name="Goldberg J."/>
            <person name="Griggs A."/>
            <person name="Gujja S."/>
            <person name="Hansen M."/>
            <person name="Howarth C."/>
            <person name="Imamovic A."/>
            <person name="Ireland A."/>
            <person name="Larimer J."/>
            <person name="McCowan C."/>
            <person name="Murphy C."/>
            <person name="Pearson M."/>
            <person name="Poon T.W."/>
            <person name="Priest M."/>
            <person name="Roberts A."/>
            <person name="Saif S."/>
            <person name="Shea T."/>
            <person name="Sisk P."/>
            <person name="Sykes S."/>
            <person name="Wortman J."/>
            <person name="Nusbaum C."/>
            <person name="Birren B."/>
        </authorList>
    </citation>
    <scope>NUCLEOTIDE SEQUENCE [LARGE SCALE GENOMIC DNA]</scope>
    <source>
        <strain evidence="8 9">CBS 101466</strain>
    </source>
</reference>
<gene>
    <name evidence="8" type="ORF">HMPREF1541_09137</name>
</gene>
<evidence type="ECO:0000313" key="8">
    <source>
        <dbReference type="EMBL" id="ETN45306.1"/>
    </source>
</evidence>
<dbReference type="InterPro" id="IPR018232">
    <property type="entry name" value="Glyco_hydro_37_CS"/>
</dbReference>
<protein>
    <recommendedName>
        <fullName evidence="5">Trehalase</fullName>
        <ecNumber evidence="5">3.2.1.28</ecNumber>
    </recommendedName>
    <alternativeName>
        <fullName evidence="5">Alpha-trehalose glucohydrolase</fullName>
    </alternativeName>
</protein>
<keyword evidence="3 5" id="KW-0378">Hydrolase</keyword>
<sequence length="771" mass="87640">MSLLGGDARQRSTSLERRNPYSSPAVYYDNDNAVRQELLGTGSNRSINSYIKSTRQLTLTPTRSNYPARRQSHDEWSQQHQELLVDVEATLNDLHEREDINGDQQITIDDHGPKHINLGTFGSAGFRSVDVRGNYMISNLLQELTLAKALGKKVVKIHRSRLNENPVNRLSRRIRDEFWKNLERRLDGDLIAKAGKDPKDRTPNPRPRIYVPHGCPEQYDYYCKVARDRPEINLDVRKLPENGVDDPRFVRSLNGTPGILALAMNLVKEDGEETLKGEPFIVPGGRFNELYGWDSYMTSLGLLENGKVEIAKSMVVNFAFCIQHYGKILNANRSYYLTRSQPPFLTDMAMKVYDKIKHQEGALEFLRLAIRAAIKEYYNVWTSEPRYDVATGLSRYRPRGAGIPPETEASHFTHLLTPYAEKHGMSFDQFVAAYNADEVEEPDLDEYFLHDRAVRESGHDTTYRLEKVAANLATVDLNSCLYKYEIDIAWCIRQFFKDQLIMPPEFQTEANRIDGYETSATWDRRAKMRKARMDKFLWNEKQGMYFDYDTVRKRQTTYKSATTFWPMWAGAATPRQGAALVLNALPKLEDVGGLASGSADSIGHNKTELTAPNRQWDYPSGWAPHQMLAWGGLKQYGYVDETQRLAYKWLHMILTSFVDHNGVVVEKYNVTVESAAHRVEAEYGNQGAAFSGAPLEGFGWVNASYVYGLSLVPMHMRRALGILTPWAKFQKATEVKLDGFDDEHTLQEAGEEAVVEAEVEEGQDGPVAVVA</sequence>
<evidence type="ECO:0000256" key="6">
    <source>
        <dbReference type="SAM" id="MobiDB-lite"/>
    </source>
</evidence>
<evidence type="ECO:0000256" key="4">
    <source>
        <dbReference type="ARBA" id="ARBA00023295"/>
    </source>
</evidence>
<dbReference type="Pfam" id="PF07492">
    <property type="entry name" value="Trehalase_Ca-bi"/>
    <property type="match status" value="1"/>
</dbReference>
<keyword evidence="9" id="KW-1185">Reference proteome</keyword>
<dbReference type="PROSITE" id="PS00927">
    <property type="entry name" value="TREHALASE_1"/>
    <property type="match status" value="1"/>
</dbReference>
<dbReference type="GeneID" id="19976476"/>
<feature type="region of interest" description="Disordered" evidence="6">
    <location>
        <begin position="1"/>
        <end position="23"/>
    </location>
</feature>
<dbReference type="AlphaFoldDB" id="W2S9A3"/>
<evidence type="ECO:0000259" key="7">
    <source>
        <dbReference type="Pfam" id="PF07492"/>
    </source>
</evidence>
<dbReference type="STRING" id="1220924.W2S9A3"/>
<accession>W2S9A3</accession>
<comment type="catalytic activity">
    <reaction evidence="1 5">
        <text>alpha,alpha-trehalose + H2O = alpha-D-glucose + beta-D-glucose</text>
        <dbReference type="Rhea" id="RHEA:32675"/>
        <dbReference type="ChEBI" id="CHEBI:15377"/>
        <dbReference type="ChEBI" id="CHEBI:15903"/>
        <dbReference type="ChEBI" id="CHEBI:16551"/>
        <dbReference type="ChEBI" id="CHEBI:17925"/>
        <dbReference type="EC" id="3.2.1.28"/>
    </reaction>
</comment>
<dbReference type="SUPFAM" id="SSF48208">
    <property type="entry name" value="Six-hairpin glycosidases"/>
    <property type="match status" value="1"/>
</dbReference>
<dbReference type="PROSITE" id="PS00928">
    <property type="entry name" value="TREHALASE_2"/>
    <property type="match status" value="1"/>
</dbReference>
<organism evidence="8 9">
    <name type="scientific">Cyphellophora europaea (strain CBS 101466)</name>
    <name type="common">Phialophora europaea</name>
    <dbReference type="NCBI Taxonomy" id="1220924"/>
    <lineage>
        <taxon>Eukaryota</taxon>
        <taxon>Fungi</taxon>
        <taxon>Dikarya</taxon>
        <taxon>Ascomycota</taxon>
        <taxon>Pezizomycotina</taxon>
        <taxon>Eurotiomycetes</taxon>
        <taxon>Chaetothyriomycetidae</taxon>
        <taxon>Chaetothyriales</taxon>
        <taxon>Cyphellophoraceae</taxon>
        <taxon>Cyphellophora</taxon>
    </lineage>
</organism>
<dbReference type="eggNOG" id="KOG0602">
    <property type="taxonomic scope" value="Eukaryota"/>
</dbReference>
<dbReference type="InParanoid" id="W2S9A3"/>
<evidence type="ECO:0000256" key="3">
    <source>
        <dbReference type="ARBA" id="ARBA00022801"/>
    </source>
</evidence>
<dbReference type="VEuPathDB" id="FungiDB:HMPREF1541_09137"/>
<feature type="domain" description="Neutral trehalase Ca2+ binding" evidence="7">
    <location>
        <begin position="91"/>
        <end position="120"/>
    </location>
</feature>
<dbReference type="InterPro" id="IPR008928">
    <property type="entry name" value="6-hairpin_glycosidase_sf"/>
</dbReference>
<dbReference type="GO" id="GO:0005993">
    <property type="term" value="P:trehalose catabolic process"/>
    <property type="evidence" value="ECO:0007669"/>
    <property type="project" value="EnsemblFungi"/>
</dbReference>
<dbReference type="InterPro" id="IPR001661">
    <property type="entry name" value="Glyco_hydro_37"/>
</dbReference>
<dbReference type="GO" id="GO:0005509">
    <property type="term" value="F:calcium ion binding"/>
    <property type="evidence" value="ECO:0007669"/>
    <property type="project" value="EnsemblFungi"/>
</dbReference>
<dbReference type="Gene3D" id="1.50.10.10">
    <property type="match status" value="1"/>
</dbReference>
<evidence type="ECO:0000256" key="1">
    <source>
        <dbReference type="ARBA" id="ARBA00001576"/>
    </source>
</evidence>
<dbReference type="PRINTS" id="PR00744">
    <property type="entry name" value="GLHYDRLASE37"/>
</dbReference>
<keyword evidence="4 5" id="KW-0326">Glycosidase</keyword>
<dbReference type="RefSeq" id="XP_008712034.1">
    <property type="nucleotide sequence ID" value="XM_008713812.1"/>
</dbReference>
<evidence type="ECO:0000256" key="5">
    <source>
        <dbReference type="RuleBase" id="RU361180"/>
    </source>
</evidence>
<dbReference type="PANTHER" id="PTHR23403">
    <property type="entry name" value="TREHALASE"/>
    <property type="match status" value="1"/>
</dbReference>
<dbReference type="GO" id="GO:0030437">
    <property type="term" value="P:ascospore formation"/>
    <property type="evidence" value="ECO:0007669"/>
    <property type="project" value="EnsemblFungi"/>
</dbReference>
<evidence type="ECO:0000313" key="9">
    <source>
        <dbReference type="Proteomes" id="UP000030752"/>
    </source>
</evidence>
<feature type="compositionally biased region" description="Basic and acidic residues" evidence="6">
    <location>
        <begin position="8"/>
        <end position="19"/>
    </location>
</feature>
<dbReference type="Proteomes" id="UP000030752">
    <property type="component" value="Unassembled WGS sequence"/>
</dbReference>
<dbReference type="EC" id="3.2.1.28" evidence="5"/>
<dbReference type="Pfam" id="PF01204">
    <property type="entry name" value="Trehalase"/>
    <property type="match status" value="1"/>
</dbReference>
<proteinExistence type="inferred from homology"/>
<dbReference type="FunCoup" id="W2S9A3">
    <property type="interactions" value="321"/>
</dbReference>
<evidence type="ECO:0000256" key="2">
    <source>
        <dbReference type="ARBA" id="ARBA00005615"/>
    </source>
</evidence>
<dbReference type="EMBL" id="KB822712">
    <property type="protein sequence ID" value="ETN45306.1"/>
    <property type="molecule type" value="Genomic_DNA"/>
</dbReference>
<dbReference type="PANTHER" id="PTHR23403:SF6">
    <property type="entry name" value="CYTOSOLIC NEUTRAL TREHALASE-RELATED"/>
    <property type="match status" value="1"/>
</dbReference>
<dbReference type="HOGENOM" id="CLU_006451_1_1_1"/>
<dbReference type="GO" id="GO:0005946">
    <property type="term" value="C:alpha,alpha-trehalose-phosphate synthase complex (UDP-forming)"/>
    <property type="evidence" value="ECO:0007669"/>
    <property type="project" value="EnsemblFungi"/>
</dbReference>
<comment type="similarity">
    <text evidence="2 5">Belongs to the glycosyl hydrolase 37 family.</text>
</comment>
<dbReference type="InterPro" id="IPR012341">
    <property type="entry name" value="6hp_glycosidase-like_sf"/>
</dbReference>
<name>W2S9A3_CYPE1</name>
<dbReference type="InterPro" id="IPR011120">
    <property type="entry name" value="Trehalase_Ca-bd"/>
</dbReference>